<dbReference type="RefSeq" id="WP_089060554.1">
    <property type="nucleotide sequence ID" value="NZ_CP022315.1"/>
</dbReference>
<organism evidence="2 3">
    <name type="scientific">Virgibacillus phasianinus</name>
    <dbReference type="NCBI Taxonomy" id="2017483"/>
    <lineage>
        <taxon>Bacteria</taxon>
        <taxon>Bacillati</taxon>
        <taxon>Bacillota</taxon>
        <taxon>Bacilli</taxon>
        <taxon>Bacillales</taxon>
        <taxon>Bacillaceae</taxon>
        <taxon>Virgibacillus</taxon>
    </lineage>
</organism>
<dbReference type="Pfam" id="PF10011">
    <property type="entry name" value="DUF2254"/>
    <property type="match status" value="1"/>
</dbReference>
<sequence length="429" mass="49472">MNQTKFWIKIRGSFWFIPAVYGVASFLLFALITTVDGWLVASFKDDIPQILLTTSKVAIDLYASLVTGILTMTTISFSVIMVVLTTYSTQFSPRTLQDFMKSRTTQHVLGVYCLGFIFALLHLLTAGKESAVIGPIIVVIVAIVNLAFFVYFIHHSARWIQVNNLIGKIRNDGALVIKKTYREPTFLAYEDWDKDELKELQSYNKRAIYAYDSGYIQKIEWAELMKQATSQGCILEVHAQVGDFVAKGLPIMSVIETEECRDNHQFKQFLVIGNERTDLDDVEFMLQKLVEIALRAISPAVNDPHTAINCLNRIGALLSEIGEVYHENKYFADHKKKLRVICKPKKFEEYLYISFYQIRHYGKSDVSIVYAMIEVLYNIAIVSKKSIKKKVWRFHYYIMDVVDWDRLSDLDRDHLQEIYKKFEAYCTTG</sequence>
<gene>
    <name evidence="2" type="ORF">CFK37_03315</name>
</gene>
<dbReference type="InterPro" id="IPR018723">
    <property type="entry name" value="DUF2254_membrane"/>
</dbReference>
<evidence type="ECO:0008006" key="4">
    <source>
        <dbReference type="Google" id="ProtNLM"/>
    </source>
</evidence>
<evidence type="ECO:0000313" key="3">
    <source>
        <dbReference type="Proteomes" id="UP000198312"/>
    </source>
</evidence>
<feature type="transmembrane region" description="Helical" evidence="1">
    <location>
        <begin position="61"/>
        <end position="87"/>
    </location>
</feature>
<feature type="transmembrane region" description="Helical" evidence="1">
    <location>
        <begin position="12"/>
        <end position="41"/>
    </location>
</feature>
<dbReference type="Proteomes" id="UP000198312">
    <property type="component" value="Chromosome"/>
</dbReference>
<keyword evidence="1" id="KW-0472">Membrane</keyword>
<evidence type="ECO:0000256" key="1">
    <source>
        <dbReference type="SAM" id="Phobius"/>
    </source>
</evidence>
<proteinExistence type="predicted"/>
<evidence type="ECO:0000313" key="2">
    <source>
        <dbReference type="EMBL" id="ASK61276.1"/>
    </source>
</evidence>
<dbReference type="OrthoDB" id="2955631at2"/>
<feature type="transmembrane region" description="Helical" evidence="1">
    <location>
        <begin position="108"/>
        <end position="126"/>
    </location>
</feature>
<dbReference type="EMBL" id="CP022315">
    <property type="protein sequence ID" value="ASK61276.1"/>
    <property type="molecule type" value="Genomic_DNA"/>
</dbReference>
<feature type="transmembrane region" description="Helical" evidence="1">
    <location>
        <begin position="132"/>
        <end position="153"/>
    </location>
</feature>
<dbReference type="AlphaFoldDB" id="A0A220U030"/>
<keyword evidence="1" id="KW-1133">Transmembrane helix</keyword>
<keyword evidence="1" id="KW-0812">Transmembrane</keyword>
<dbReference type="KEGG" id="vil:CFK37_03315"/>
<keyword evidence="3" id="KW-1185">Reference proteome</keyword>
<protein>
    <recommendedName>
        <fullName evidence="4">DUF2254 domain-containing protein</fullName>
    </recommendedName>
</protein>
<accession>A0A220U030</accession>
<reference evidence="2 3" key="1">
    <citation type="submission" date="2017-07" db="EMBL/GenBank/DDBJ databases">
        <title>Virgibacillus sp. LM2416.</title>
        <authorList>
            <person name="Tak E.J."/>
            <person name="Bae J.-W."/>
        </authorList>
    </citation>
    <scope>NUCLEOTIDE SEQUENCE [LARGE SCALE GENOMIC DNA]</scope>
    <source>
        <strain evidence="2 3">LM2416</strain>
    </source>
</reference>
<name>A0A220U030_9BACI</name>